<protein>
    <submittedName>
        <fullName evidence="1">Uncharacterized protein</fullName>
    </submittedName>
</protein>
<evidence type="ECO:0000313" key="2">
    <source>
        <dbReference type="Proteomes" id="UP000644010"/>
    </source>
</evidence>
<organism evidence="1 2">
    <name type="scientific">Parabacteroides segnis</name>
    <dbReference type="NCBI Taxonomy" id="2763058"/>
    <lineage>
        <taxon>Bacteria</taxon>
        <taxon>Pseudomonadati</taxon>
        <taxon>Bacteroidota</taxon>
        <taxon>Bacteroidia</taxon>
        <taxon>Bacteroidales</taxon>
        <taxon>Tannerellaceae</taxon>
        <taxon>Parabacteroides</taxon>
    </lineage>
</organism>
<sequence length="84" mass="9868">MAKVFITKYALTKGIIEKEVEIHSYRDGSKYAYVKGEFNGYKMTKDAFYNHENAIRKSEEMRLKKIASLKKQIAKLEKLSFKKL</sequence>
<proteinExistence type="predicted"/>
<reference evidence="1 2" key="1">
    <citation type="submission" date="2020-08" db="EMBL/GenBank/DDBJ databases">
        <title>Genome public.</title>
        <authorList>
            <person name="Liu C."/>
            <person name="Sun Q."/>
        </authorList>
    </citation>
    <scope>NUCLEOTIDE SEQUENCE [LARGE SCALE GENOMIC DNA]</scope>
    <source>
        <strain evidence="1 2">BX2</strain>
    </source>
</reference>
<keyword evidence="2" id="KW-1185">Reference proteome</keyword>
<evidence type="ECO:0000313" key="1">
    <source>
        <dbReference type="EMBL" id="MBC5644231.1"/>
    </source>
</evidence>
<accession>A0ABR7E389</accession>
<comment type="caution">
    <text evidence="1">The sequence shown here is derived from an EMBL/GenBank/DDBJ whole genome shotgun (WGS) entry which is preliminary data.</text>
</comment>
<gene>
    <name evidence="1" type="ORF">H8S77_15220</name>
</gene>
<dbReference type="RefSeq" id="WP_186960134.1">
    <property type="nucleotide sequence ID" value="NZ_JACOOI010000016.1"/>
</dbReference>
<dbReference type="EMBL" id="JACOOI010000016">
    <property type="protein sequence ID" value="MBC5644231.1"/>
    <property type="molecule type" value="Genomic_DNA"/>
</dbReference>
<dbReference type="Proteomes" id="UP000644010">
    <property type="component" value="Unassembled WGS sequence"/>
</dbReference>
<name>A0ABR7E389_9BACT</name>